<dbReference type="EMBL" id="JAAIVJ010000006">
    <property type="protein sequence ID" value="NEY90888.1"/>
    <property type="molecule type" value="Genomic_DNA"/>
</dbReference>
<gene>
    <name evidence="1" type="ORF">G4Z14_11320</name>
</gene>
<organism evidence="1 2">
    <name type="scientific">Tabrizicola oligotrophica</name>
    <dbReference type="NCBI Taxonomy" id="2710650"/>
    <lineage>
        <taxon>Bacteria</taxon>
        <taxon>Pseudomonadati</taxon>
        <taxon>Pseudomonadota</taxon>
        <taxon>Alphaproteobacteria</taxon>
        <taxon>Rhodobacterales</taxon>
        <taxon>Paracoccaceae</taxon>
        <taxon>Tabrizicola</taxon>
    </lineage>
</organism>
<name>A0A6M0QTS5_9RHOB</name>
<dbReference type="Proteomes" id="UP000477782">
    <property type="component" value="Unassembled WGS sequence"/>
</dbReference>
<sequence>MSGFDRVIVADWSAAGVLSPVRPSPDAIWLGSTDAGGTETRYFRSRAEAEAEAFLAAAIAARPGRLLIGFDFPLGYPAGFAARLTGQPQARAVWRWLAGSLTDGPDNRNSRFETAARINRGFGGRGPFWGRPRSLPLPDLPETKAVDYPALGLAERRQVETVEPRAQPVWKLYTTGAAGGQGLVGQPMIHRLSALPGVAVWPFDSPEAPVVLTEVYLSLLARAVAAEAASIKDEAQVRLLSRALWTLSQAGSLGPLLATPPAPVTTEEGWILGAGHKAALAGALQCA</sequence>
<accession>A0A6M0QTS5</accession>
<evidence type="ECO:0000313" key="1">
    <source>
        <dbReference type="EMBL" id="NEY90888.1"/>
    </source>
</evidence>
<dbReference type="AlphaFoldDB" id="A0A6M0QTS5"/>
<comment type="caution">
    <text evidence="1">The sequence shown here is derived from an EMBL/GenBank/DDBJ whole genome shotgun (WGS) entry which is preliminary data.</text>
</comment>
<keyword evidence="2" id="KW-1185">Reference proteome</keyword>
<reference evidence="1 2" key="1">
    <citation type="submission" date="2020-02" db="EMBL/GenBank/DDBJ databases">
        <authorList>
            <person name="Chen W.-M."/>
        </authorList>
    </citation>
    <scope>NUCLEOTIDE SEQUENCE [LARGE SCALE GENOMIC DNA]</scope>
    <source>
        <strain evidence="1 2">KMS-5</strain>
    </source>
</reference>
<evidence type="ECO:0000313" key="2">
    <source>
        <dbReference type="Proteomes" id="UP000477782"/>
    </source>
</evidence>
<dbReference type="RefSeq" id="WP_164625781.1">
    <property type="nucleotide sequence ID" value="NZ_JAAIVJ010000006.1"/>
</dbReference>
<protein>
    <submittedName>
        <fullName evidence="1">Molybdopterin guanine dinucleotide synthesis</fullName>
    </submittedName>
</protein>
<proteinExistence type="predicted"/>